<dbReference type="Proteomes" id="UP001176961">
    <property type="component" value="Unassembled WGS sequence"/>
</dbReference>
<name>A0AA36H6D4_CYLNA</name>
<dbReference type="AlphaFoldDB" id="A0AA36H6D4"/>
<evidence type="ECO:0008006" key="4">
    <source>
        <dbReference type="Google" id="ProtNLM"/>
    </source>
</evidence>
<gene>
    <name evidence="2" type="ORF">CYNAS_LOCUS16356</name>
</gene>
<dbReference type="EMBL" id="CATQJL010000305">
    <property type="protein sequence ID" value="CAJ0604373.1"/>
    <property type="molecule type" value="Genomic_DNA"/>
</dbReference>
<feature type="non-terminal residue" evidence="2">
    <location>
        <position position="410"/>
    </location>
</feature>
<evidence type="ECO:0000313" key="3">
    <source>
        <dbReference type="Proteomes" id="UP001176961"/>
    </source>
</evidence>
<keyword evidence="3" id="KW-1185">Reference proteome</keyword>
<comment type="caution">
    <text evidence="2">The sequence shown here is derived from an EMBL/GenBank/DDBJ whole genome shotgun (WGS) entry which is preliminary data.</text>
</comment>
<feature type="region of interest" description="Disordered" evidence="1">
    <location>
        <begin position="391"/>
        <end position="410"/>
    </location>
</feature>
<organism evidence="2 3">
    <name type="scientific">Cylicocyclus nassatus</name>
    <name type="common">Nematode worm</name>
    <dbReference type="NCBI Taxonomy" id="53992"/>
    <lineage>
        <taxon>Eukaryota</taxon>
        <taxon>Metazoa</taxon>
        <taxon>Ecdysozoa</taxon>
        <taxon>Nematoda</taxon>
        <taxon>Chromadorea</taxon>
        <taxon>Rhabditida</taxon>
        <taxon>Rhabditina</taxon>
        <taxon>Rhabditomorpha</taxon>
        <taxon>Strongyloidea</taxon>
        <taxon>Strongylidae</taxon>
        <taxon>Cylicocyclus</taxon>
    </lineage>
</organism>
<evidence type="ECO:0000313" key="2">
    <source>
        <dbReference type="EMBL" id="CAJ0604373.1"/>
    </source>
</evidence>
<evidence type="ECO:0000256" key="1">
    <source>
        <dbReference type="SAM" id="MobiDB-lite"/>
    </source>
</evidence>
<accession>A0AA36H6D4</accession>
<protein>
    <recommendedName>
        <fullName evidence="4">HAT C-terminal dimerisation domain-containing protein</fullName>
    </recommendedName>
</protein>
<feature type="non-terminal residue" evidence="2">
    <location>
        <position position="1"/>
    </location>
</feature>
<sequence>DLNTLLARLDKAAESPHLNTKTRPFLESILCKPVNEAGNFRQNALDSPDCRKWFWNGWQNEESAACQILYKIADDLHVFEFNIESAGGSSAGDKSANDINKQLTLERNNLIRYIKDPSSLQNFNEETSRKSIAELQVAEDFGIAKFTNMDLNKRKVLVKSIATALRSRLEYEPHSVLYAAGGFSPSSIINYNAAEKGTRSTLSTFFGYSPNSIEEELQQLSMQLRRRMPEAVRAEFKKSEAKMQYFLPVLRKHMRYGSFSITYRRNLMELLAKLVSIPTSTAEVERGFSIYSVIRSQRRSRTTVDHLSNYLRIAISGPDKLSPYDFLQYPKKWHEDTGHQPADFPGATRGPGKKSLKRIEEEENFKSIFDPDKFLTQFYFYSDNVLAEEDFSENEHLSDSDGSDSIINDD</sequence>
<proteinExistence type="predicted"/>
<reference evidence="2" key="1">
    <citation type="submission" date="2023-07" db="EMBL/GenBank/DDBJ databases">
        <authorList>
            <consortium name="CYATHOMIX"/>
        </authorList>
    </citation>
    <scope>NUCLEOTIDE SEQUENCE</scope>
    <source>
        <strain evidence="2">N/A</strain>
    </source>
</reference>